<keyword evidence="2" id="KW-1185">Reference proteome</keyword>
<organism evidence="1 2">
    <name type="scientific">Ancylostoma ceylanicum</name>
    <dbReference type="NCBI Taxonomy" id="53326"/>
    <lineage>
        <taxon>Eukaryota</taxon>
        <taxon>Metazoa</taxon>
        <taxon>Ecdysozoa</taxon>
        <taxon>Nematoda</taxon>
        <taxon>Chromadorea</taxon>
        <taxon>Rhabditida</taxon>
        <taxon>Rhabditina</taxon>
        <taxon>Rhabditomorpha</taxon>
        <taxon>Strongyloidea</taxon>
        <taxon>Ancylostomatidae</taxon>
        <taxon>Ancylostomatinae</taxon>
        <taxon>Ancylostoma</taxon>
    </lineage>
</organism>
<dbReference type="AlphaFoldDB" id="A0A016TNA7"/>
<evidence type="ECO:0000313" key="1">
    <source>
        <dbReference type="EMBL" id="EYC04240.1"/>
    </source>
</evidence>
<gene>
    <name evidence="1" type="primary">Acey_s0089.g2302</name>
    <name evidence="1" type="ORF">Y032_0089g2302</name>
</gene>
<comment type="caution">
    <text evidence="1">The sequence shown here is derived from an EMBL/GenBank/DDBJ whole genome shotgun (WGS) entry which is preliminary data.</text>
</comment>
<name>A0A016TNA7_9BILA</name>
<sequence>MEAAEMKERRLQLFHDVAILARLSLCMSHIVPRMSKESLMPPSVVKFQSFMERCYGQPINVARKRSSAGSRPPSARPPTLQAEGSLLVTLLVTRTLVLKEIEEMLAKNQNPDMRRWSDVWMKIFCLVSSVRCCLSFVSCFLQTRLRIGVRSTPYGPIGFRQTRKGCVLSQPSSPYPSLHTVKDPNHCPAACCVSRPSKGYMQLIHVSYSLRTICAVHCFP</sequence>
<proteinExistence type="predicted"/>
<reference evidence="2" key="1">
    <citation type="journal article" date="2015" name="Nat. Genet.">
        <title>The genome and transcriptome of the zoonotic hookworm Ancylostoma ceylanicum identify infection-specific gene families.</title>
        <authorList>
            <person name="Schwarz E.M."/>
            <person name="Hu Y."/>
            <person name="Antoshechkin I."/>
            <person name="Miller M.M."/>
            <person name="Sternberg P.W."/>
            <person name="Aroian R.V."/>
        </authorList>
    </citation>
    <scope>NUCLEOTIDE SEQUENCE</scope>
    <source>
        <strain evidence="2">HY135</strain>
    </source>
</reference>
<accession>A0A016TNA7</accession>
<protein>
    <submittedName>
        <fullName evidence="1">Uncharacterized protein</fullName>
    </submittedName>
</protein>
<evidence type="ECO:0000313" key="2">
    <source>
        <dbReference type="Proteomes" id="UP000024635"/>
    </source>
</evidence>
<dbReference type="EMBL" id="JARK01001425">
    <property type="protein sequence ID" value="EYC04240.1"/>
    <property type="molecule type" value="Genomic_DNA"/>
</dbReference>
<dbReference type="Proteomes" id="UP000024635">
    <property type="component" value="Unassembled WGS sequence"/>
</dbReference>